<name>A0A5F1YPN4_9LEPT</name>
<accession>A0A5F1YPN4</accession>
<dbReference type="RefSeq" id="WP_135593431.1">
    <property type="nucleotide sequence ID" value="NZ_RQEZ01000046.1"/>
</dbReference>
<dbReference type="OrthoDB" id="346087at2"/>
<sequence>MVQKKKAKSKNPAPKKKRASTAPSIRKNDIRISEMIDLATEEFLKTIEMMAKLSAGNRTKLKNTVKAAVKNILKD</sequence>
<organism evidence="2 3">
    <name type="scientific">Leptospira gomenensis</name>
    <dbReference type="NCBI Taxonomy" id="2484974"/>
    <lineage>
        <taxon>Bacteria</taxon>
        <taxon>Pseudomonadati</taxon>
        <taxon>Spirochaetota</taxon>
        <taxon>Spirochaetia</taxon>
        <taxon>Leptospirales</taxon>
        <taxon>Leptospiraceae</taxon>
        <taxon>Leptospira</taxon>
    </lineage>
</organism>
<reference evidence="2" key="1">
    <citation type="journal article" date="2019" name="PLoS Negl. Trop. Dis.">
        <title>Revisiting the worldwide diversity of Leptospira species in the environment.</title>
        <authorList>
            <person name="Vincent A.T."/>
            <person name="Schiettekatte O."/>
            <person name="Bourhy P."/>
            <person name="Veyrier F.J."/>
            <person name="Picardeau M."/>
        </authorList>
    </citation>
    <scope>NUCLEOTIDE SEQUENCE [LARGE SCALE GENOMIC DNA]</scope>
    <source>
        <strain evidence="2">201800299</strain>
    </source>
</reference>
<feature type="region of interest" description="Disordered" evidence="1">
    <location>
        <begin position="1"/>
        <end position="26"/>
    </location>
</feature>
<proteinExistence type="predicted"/>
<keyword evidence="3" id="KW-1185">Reference proteome</keyword>
<comment type="caution">
    <text evidence="2">The sequence shown here is derived from an EMBL/GenBank/DDBJ whole genome shotgun (WGS) entry which is preliminary data.</text>
</comment>
<gene>
    <name evidence="2" type="ORF">EHQ17_19045</name>
</gene>
<evidence type="ECO:0000256" key="1">
    <source>
        <dbReference type="SAM" id="MobiDB-lite"/>
    </source>
</evidence>
<feature type="compositionally biased region" description="Basic residues" evidence="1">
    <location>
        <begin position="1"/>
        <end position="19"/>
    </location>
</feature>
<protein>
    <submittedName>
        <fullName evidence="2">Uncharacterized protein</fullName>
    </submittedName>
</protein>
<evidence type="ECO:0000313" key="2">
    <source>
        <dbReference type="EMBL" id="TGK28172.1"/>
    </source>
</evidence>
<evidence type="ECO:0000313" key="3">
    <source>
        <dbReference type="Proteomes" id="UP000298277"/>
    </source>
</evidence>
<dbReference type="Proteomes" id="UP000298277">
    <property type="component" value="Unassembled WGS sequence"/>
</dbReference>
<dbReference type="AlphaFoldDB" id="A0A5F1YPN4"/>
<dbReference type="EMBL" id="RQFA01000080">
    <property type="protein sequence ID" value="TGK28172.1"/>
    <property type="molecule type" value="Genomic_DNA"/>
</dbReference>